<dbReference type="AlphaFoldDB" id="A0A9P6H6Y7"/>
<comment type="caution">
    <text evidence="2">The sequence shown here is derived from an EMBL/GenBank/DDBJ whole genome shotgun (WGS) entry which is preliminary data.</text>
</comment>
<name>A0A9P6H6Y7_9AGAM</name>
<dbReference type="Proteomes" id="UP000736335">
    <property type="component" value="Unassembled WGS sequence"/>
</dbReference>
<gene>
    <name evidence="2" type="ORF">BJ322DRAFT_339349</name>
</gene>
<proteinExistence type="predicted"/>
<reference evidence="2" key="1">
    <citation type="journal article" date="2020" name="Nat. Commun.">
        <title>Large-scale genome sequencing of mycorrhizal fungi provides insights into the early evolution of symbiotic traits.</title>
        <authorList>
            <person name="Miyauchi S."/>
            <person name="Kiss E."/>
            <person name="Kuo A."/>
            <person name="Drula E."/>
            <person name="Kohler A."/>
            <person name="Sanchez-Garcia M."/>
            <person name="Morin E."/>
            <person name="Andreopoulos B."/>
            <person name="Barry K.W."/>
            <person name="Bonito G."/>
            <person name="Buee M."/>
            <person name="Carver A."/>
            <person name="Chen C."/>
            <person name="Cichocki N."/>
            <person name="Clum A."/>
            <person name="Culley D."/>
            <person name="Crous P.W."/>
            <person name="Fauchery L."/>
            <person name="Girlanda M."/>
            <person name="Hayes R.D."/>
            <person name="Keri Z."/>
            <person name="LaButti K."/>
            <person name="Lipzen A."/>
            <person name="Lombard V."/>
            <person name="Magnuson J."/>
            <person name="Maillard F."/>
            <person name="Murat C."/>
            <person name="Nolan M."/>
            <person name="Ohm R.A."/>
            <person name="Pangilinan J."/>
            <person name="Pereira M.F."/>
            <person name="Perotto S."/>
            <person name="Peter M."/>
            <person name="Pfister S."/>
            <person name="Riley R."/>
            <person name="Sitrit Y."/>
            <person name="Stielow J.B."/>
            <person name="Szollosi G."/>
            <person name="Zifcakova L."/>
            <person name="Stursova M."/>
            <person name="Spatafora J.W."/>
            <person name="Tedersoo L."/>
            <person name="Vaario L.M."/>
            <person name="Yamada A."/>
            <person name="Yan M."/>
            <person name="Wang P."/>
            <person name="Xu J."/>
            <person name="Bruns T."/>
            <person name="Baldrian P."/>
            <person name="Vilgalys R."/>
            <person name="Dunand C."/>
            <person name="Henrissat B."/>
            <person name="Grigoriev I.V."/>
            <person name="Hibbett D."/>
            <person name="Nagy L.G."/>
            <person name="Martin F.M."/>
        </authorList>
    </citation>
    <scope>NUCLEOTIDE SEQUENCE</scope>
    <source>
        <strain evidence="2">UH-Tt-Lm1</strain>
    </source>
</reference>
<evidence type="ECO:0000256" key="1">
    <source>
        <dbReference type="SAM" id="MobiDB-lite"/>
    </source>
</evidence>
<evidence type="ECO:0000313" key="2">
    <source>
        <dbReference type="EMBL" id="KAF9779770.1"/>
    </source>
</evidence>
<organism evidence="2 3">
    <name type="scientific">Thelephora terrestris</name>
    <dbReference type="NCBI Taxonomy" id="56493"/>
    <lineage>
        <taxon>Eukaryota</taxon>
        <taxon>Fungi</taxon>
        <taxon>Dikarya</taxon>
        <taxon>Basidiomycota</taxon>
        <taxon>Agaricomycotina</taxon>
        <taxon>Agaricomycetes</taxon>
        <taxon>Thelephorales</taxon>
        <taxon>Thelephoraceae</taxon>
        <taxon>Thelephora</taxon>
    </lineage>
</organism>
<feature type="compositionally biased region" description="Basic and acidic residues" evidence="1">
    <location>
        <begin position="9"/>
        <end position="18"/>
    </location>
</feature>
<protein>
    <submittedName>
        <fullName evidence="2">Uncharacterized protein</fullName>
    </submittedName>
</protein>
<dbReference type="EMBL" id="WIUZ02000018">
    <property type="protein sequence ID" value="KAF9779770.1"/>
    <property type="molecule type" value="Genomic_DNA"/>
</dbReference>
<accession>A0A9P6H6Y7</accession>
<keyword evidence="3" id="KW-1185">Reference proteome</keyword>
<dbReference type="OrthoDB" id="3035031at2759"/>
<sequence>MPNLLRKSRPADTVEKDGPNSSTKQRLIDATKMILDIVNECAVICPPLKACLGGISALMKLCEDSKDVEEKLGDLITWVLKLKENVPAASADDDPEGAMRDEQLIRELNEIGRQSEALAKKGVEARLADHKQDSGKVVKLVERLRQALVMYQFLQQQAMYNQVKNFPSKLFRNRGSRRWR</sequence>
<reference evidence="2" key="2">
    <citation type="submission" date="2020-11" db="EMBL/GenBank/DDBJ databases">
        <authorList>
            <consortium name="DOE Joint Genome Institute"/>
            <person name="Kuo A."/>
            <person name="Miyauchi S."/>
            <person name="Kiss E."/>
            <person name="Drula E."/>
            <person name="Kohler A."/>
            <person name="Sanchez-Garcia M."/>
            <person name="Andreopoulos B."/>
            <person name="Barry K.W."/>
            <person name="Bonito G."/>
            <person name="Buee M."/>
            <person name="Carver A."/>
            <person name="Chen C."/>
            <person name="Cichocki N."/>
            <person name="Clum A."/>
            <person name="Culley D."/>
            <person name="Crous P.W."/>
            <person name="Fauchery L."/>
            <person name="Girlanda M."/>
            <person name="Hayes R."/>
            <person name="Keri Z."/>
            <person name="Labutti K."/>
            <person name="Lipzen A."/>
            <person name="Lombard V."/>
            <person name="Magnuson J."/>
            <person name="Maillard F."/>
            <person name="Morin E."/>
            <person name="Murat C."/>
            <person name="Nolan M."/>
            <person name="Ohm R."/>
            <person name="Pangilinan J."/>
            <person name="Pereira M."/>
            <person name="Perotto S."/>
            <person name="Peter M."/>
            <person name="Riley R."/>
            <person name="Sitrit Y."/>
            <person name="Stielow B."/>
            <person name="Szollosi G."/>
            <person name="Zifcakova L."/>
            <person name="Stursova M."/>
            <person name="Spatafora J.W."/>
            <person name="Tedersoo L."/>
            <person name="Vaario L.-M."/>
            <person name="Yamada A."/>
            <person name="Yan M."/>
            <person name="Wang P."/>
            <person name="Xu J."/>
            <person name="Bruns T."/>
            <person name="Baldrian P."/>
            <person name="Vilgalys R."/>
            <person name="Henrissat B."/>
            <person name="Grigoriev I.V."/>
            <person name="Hibbett D."/>
            <person name="Nagy L.G."/>
            <person name="Martin F.M."/>
        </authorList>
    </citation>
    <scope>NUCLEOTIDE SEQUENCE</scope>
    <source>
        <strain evidence="2">UH-Tt-Lm1</strain>
    </source>
</reference>
<feature type="region of interest" description="Disordered" evidence="1">
    <location>
        <begin position="1"/>
        <end position="23"/>
    </location>
</feature>
<evidence type="ECO:0000313" key="3">
    <source>
        <dbReference type="Proteomes" id="UP000736335"/>
    </source>
</evidence>